<feature type="coiled-coil region" evidence="9">
    <location>
        <begin position="182"/>
        <end position="209"/>
    </location>
</feature>
<evidence type="ECO:0000256" key="1">
    <source>
        <dbReference type="ARBA" id="ARBA00000085"/>
    </source>
</evidence>
<dbReference type="InterPro" id="IPR050736">
    <property type="entry name" value="Sensor_HK_Regulatory"/>
</dbReference>
<dbReference type="Pfam" id="PF02518">
    <property type="entry name" value="HATPase_c"/>
    <property type="match status" value="1"/>
</dbReference>
<feature type="transmembrane region" description="Helical" evidence="10">
    <location>
        <begin position="112"/>
        <end position="128"/>
    </location>
</feature>
<dbReference type="SUPFAM" id="SSF55785">
    <property type="entry name" value="PYP-like sensor domain (PAS domain)"/>
    <property type="match status" value="1"/>
</dbReference>
<protein>
    <recommendedName>
        <fullName evidence="2">histidine kinase</fullName>
        <ecNumber evidence="2">2.7.13.3</ecNumber>
    </recommendedName>
</protein>
<dbReference type="SUPFAM" id="SSF47384">
    <property type="entry name" value="Homodimeric domain of signal transducing histidine kinase"/>
    <property type="match status" value="1"/>
</dbReference>
<keyword evidence="10" id="KW-0472">Membrane</keyword>
<dbReference type="EMBL" id="MRAD01000003">
    <property type="protein sequence ID" value="OOO63055.1"/>
    <property type="molecule type" value="Genomic_DNA"/>
</dbReference>
<dbReference type="InterPro" id="IPR035965">
    <property type="entry name" value="PAS-like_dom_sf"/>
</dbReference>
<keyword evidence="14" id="KW-1185">Reference proteome</keyword>
<feature type="transmembrane region" description="Helical" evidence="10">
    <location>
        <begin position="50"/>
        <end position="74"/>
    </location>
</feature>
<dbReference type="AlphaFoldDB" id="A0A1S9IH63"/>
<evidence type="ECO:0000256" key="10">
    <source>
        <dbReference type="SAM" id="Phobius"/>
    </source>
</evidence>
<dbReference type="PROSITE" id="PS50109">
    <property type="entry name" value="HIS_KIN"/>
    <property type="match status" value="1"/>
</dbReference>
<evidence type="ECO:0000313" key="12">
    <source>
        <dbReference type="EMBL" id="OOO63055.1"/>
    </source>
</evidence>
<dbReference type="GO" id="GO:0005524">
    <property type="term" value="F:ATP binding"/>
    <property type="evidence" value="ECO:0007669"/>
    <property type="project" value="UniProtKB-KW"/>
</dbReference>
<feature type="transmembrane region" description="Helical" evidence="10">
    <location>
        <begin position="165"/>
        <end position="182"/>
    </location>
</feature>
<keyword evidence="9" id="KW-0175">Coiled coil</keyword>
<sequence length="617" mass="71304">MDLNKINIKNWSHDKKIYNSMLIVKFVILLFCAGSIYLNYAEKNNINERFYFNVLNLAIIIICLISVYLIWMFISIKAFKLEKIKTIQIIENVISIVSFTFIIIMSGSYKSSYKFLFLLVIIITTIQLGMEYGITTAIVSSAIVLAIDLILAPKAPVNIYFERDLILVGVFILTAWPLGYYVNIQKEDLRQKEEEVNILANKLGQKEMQRKCMEQLLIKNENCYNLLIKNSKDAILVHRYGKIIFANERLKQILGYEKSYNFKDIDIRSLIPKEQYNIIKNKLKDLYSGNENIVRFQHNIINNEERIIQNTSTYVIYNGMPTIFSILHDVTSKMQVKKLEKDVQKNIELLNESREYNKLITEFLSNISHELKTPLNVIFTAVQLLGFYEKDLNKDANYEKQDKYLKLIKQNCYRLMKLINNLLDTTKLDSGYLKLNLVNYNIVSLVEEITLSVASYAESKGINIIFDTDVEEKIIAVDPDKIERIILNLISNAIKFTNPEGNIFVNIKDAGEHIHIHVKDTGVGIPSDKLESIFERFFQIDKTIKKNKEGTGIGLHLVKSFVEMHKGNVAINSELGKGTEFIIKLPAILCNENVESKNVVYETNIERINMEFSDINR</sequence>
<keyword evidence="6 13" id="KW-0418">Kinase</keyword>
<feature type="transmembrane region" description="Helical" evidence="10">
    <location>
        <begin position="86"/>
        <end position="105"/>
    </location>
</feature>
<reference evidence="12 14" key="2">
    <citation type="submission" date="2016-12" db="EMBL/GenBank/DDBJ databases">
        <title>Clostridium tepidum sp. nov., a close relative of Clostridium sporogenes and Clostridium botulinum Group I.</title>
        <authorList>
            <person name="Dobritsa A.P."/>
            <person name="Kutumbaka K."/>
            <person name="Werner K."/>
            <person name="Samadpour M."/>
        </authorList>
    </citation>
    <scope>NUCLEOTIDE SEQUENCE [LARGE SCALE GENOMIC DNA]</scope>
    <source>
        <strain evidence="12 14">PE</strain>
    </source>
</reference>
<dbReference type="PANTHER" id="PTHR43711:SF26">
    <property type="entry name" value="SENSOR HISTIDINE KINASE RCSC"/>
    <property type="match status" value="1"/>
</dbReference>
<evidence type="ECO:0000313" key="13">
    <source>
        <dbReference type="EMBL" id="OOO69630.1"/>
    </source>
</evidence>
<dbReference type="SMART" id="SM00388">
    <property type="entry name" value="HisKA"/>
    <property type="match status" value="1"/>
</dbReference>
<reference evidence="13 15" key="1">
    <citation type="submission" date="2016-12" db="EMBL/GenBank/DDBJ databases">
        <title>Clostridium tepidum sp. nov., a close relative of Clostridium sporogenes and Clostridium botulinum Group I.</title>
        <authorList>
            <person name="Dobritsa A.P."/>
            <person name="Kutumbaka K.K."/>
            <person name="Werner K."/>
            <person name="Wiedmann M."/>
            <person name="Asmus A."/>
            <person name="Samadpour M."/>
        </authorList>
    </citation>
    <scope>NUCLEOTIDE SEQUENCE [LARGE SCALE GENOMIC DNA]</scope>
    <source>
        <strain evidence="13 15">IEH 97212</strain>
    </source>
</reference>
<evidence type="ECO:0000256" key="5">
    <source>
        <dbReference type="ARBA" id="ARBA00022741"/>
    </source>
</evidence>
<evidence type="ECO:0000256" key="2">
    <source>
        <dbReference type="ARBA" id="ARBA00012438"/>
    </source>
</evidence>
<evidence type="ECO:0000256" key="9">
    <source>
        <dbReference type="SAM" id="Coils"/>
    </source>
</evidence>
<dbReference type="Gene3D" id="3.30.565.10">
    <property type="entry name" value="Histidine kinase-like ATPase, C-terminal domain"/>
    <property type="match status" value="1"/>
</dbReference>
<dbReference type="InterPro" id="IPR003661">
    <property type="entry name" value="HisK_dim/P_dom"/>
</dbReference>
<dbReference type="STRING" id="1962263.BS637_04400"/>
<keyword evidence="7" id="KW-0067">ATP-binding</keyword>
<dbReference type="RefSeq" id="WP_078023559.1">
    <property type="nucleotide sequence ID" value="NZ_JANKAH010000009.1"/>
</dbReference>
<feature type="transmembrane region" description="Helical" evidence="10">
    <location>
        <begin position="17"/>
        <end position="38"/>
    </location>
</feature>
<dbReference type="PANTHER" id="PTHR43711">
    <property type="entry name" value="TWO-COMPONENT HISTIDINE KINASE"/>
    <property type="match status" value="1"/>
</dbReference>
<organism evidence="13 15">
    <name type="scientific">Clostridium tepidum</name>
    <dbReference type="NCBI Taxonomy" id="1962263"/>
    <lineage>
        <taxon>Bacteria</taxon>
        <taxon>Bacillati</taxon>
        <taxon>Bacillota</taxon>
        <taxon>Clostridia</taxon>
        <taxon>Eubacteriales</taxon>
        <taxon>Clostridiaceae</taxon>
        <taxon>Clostridium</taxon>
    </lineage>
</organism>
<keyword evidence="3" id="KW-0597">Phosphoprotein</keyword>
<evidence type="ECO:0000256" key="3">
    <source>
        <dbReference type="ARBA" id="ARBA00022553"/>
    </source>
</evidence>
<dbReference type="InterPro" id="IPR036097">
    <property type="entry name" value="HisK_dim/P_sf"/>
</dbReference>
<gene>
    <name evidence="12" type="ORF">BS637_04400</name>
    <name evidence="13" type="ORF">BS638_02205</name>
</gene>
<dbReference type="Gene3D" id="3.30.450.20">
    <property type="entry name" value="PAS domain"/>
    <property type="match status" value="1"/>
</dbReference>
<evidence type="ECO:0000313" key="15">
    <source>
        <dbReference type="Proteomes" id="UP000190256"/>
    </source>
</evidence>
<name>A0A1S9IH63_9CLOT</name>
<evidence type="ECO:0000256" key="4">
    <source>
        <dbReference type="ARBA" id="ARBA00022679"/>
    </source>
</evidence>
<keyword evidence="10" id="KW-0812">Transmembrane</keyword>
<evidence type="ECO:0000256" key="6">
    <source>
        <dbReference type="ARBA" id="ARBA00022777"/>
    </source>
</evidence>
<dbReference type="CDD" id="cd00082">
    <property type="entry name" value="HisKA"/>
    <property type="match status" value="1"/>
</dbReference>
<dbReference type="EMBL" id="MRAE01000003">
    <property type="protein sequence ID" value="OOO69630.1"/>
    <property type="molecule type" value="Genomic_DNA"/>
</dbReference>
<dbReference type="Gene3D" id="1.10.287.130">
    <property type="match status" value="1"/>
</dbReference>
<dbReference type="OrthoDB" id="9813394at2"/>
<evidence type="ECO:0000313" key="14">
    <source>
        <dbReference type="Proteomes" id="UP000190206"/>
    </source>
</evidence>
<dbReference type="InterPro" id="IPR004358">
    <property type="entry name" value="Sig_transdc_His_kin-like_C"/>
</dbReference>
<evidence type="ECO:0000256" key="8">
    <source>
        <dbReference type="ARBA" id="ARBA00023012"/>
    </source>
</evidence>
<keyword evidence="8" id="KW-0902">Two-component regulatory system</keyword>
<keyword evidence="5" id="KW-0547">Nucleotide-binding</keyword>
<dbReference type="PRINTS" id="PR00344">
    <property type="entry name" value="BCTRLSENSOR"/>
</dbReference>
<accession>A0A1S9IH63</accession>
<dbReference type="NCBIfam" id="TIGR00229">
    <property type="entry name" value="sensory_box"/>
    <property type="match status" value="1"/>
</dbReference>
<keyword evidence="4" id="KW-0808">Transferase</keyword>
<comment type="caution">
    <text evidence="13">The sequence shown here is derived from an EMBL/GenBank/DDBJ whole genome shotgun (WGS) entry which is preliminary data.</text>
</comment>
<dbReference type="FunFam" id="3.30.565.10:FF:000037">
    <property type="entry name" value="Hybrid sensor histidine kinase/response regulator"/>
    <property type="match status" value="1"/>
</dbReference>
<dbReference type="SMART" id="SM00387">
    <property type="entry name" value="HATPase_c"/>
    <property type="match status" value="1"/>
</dbReference>
<dbReference type="Pfam" id="PF00512">
    <property type="entry name" value="HisKA"/>
    <property type="match status" value="1"/>
</dbReference>
<dbReference type="SUPFAM" id="SSF55874">
    <property type="entry name" value="ATPase domain of HSP90 chaperone/DNA topoisomerase II/histidine kinase"/>
    <property type="match status" value="1"/>
</dbReference>
<evidence type="ECO:0000259" key="11">
    <source>
        <dbReference type="PROSITE" id="PS50109"/>
    </source>
</evidence>
<dbReference type="Proteomes" id="UP000190206">
    <property type="component" value="Unassembled WGS sequence"/>
</dbReference>
<dbReference type="GO" id="GO:0000155">
    <property type="term" value="F:phosphorelay sensor kinase activity"/>
    <property type="evidence" value="ECO:0007669"/>
    <property type="project" value="InterPro"/>
</dbReference>
<keyword evidence="10" id="KW-1133">Transmembrane helix</keyword>
<dbReference type="InterPro" id="IPR003594">
    <property type="entry name" value="HATPase_dom"/>
</dbReference>
<evidence type="ECO:0000256" key="7">
    <source>
        <dbReference type="ARBA" id="ARBA00022840"/>
    </source>
</evidence>
<proteinExistence type="predicted"/>
<feature type="domain" description="Histidine kinase" evidence="11">
    <location>
        <begin position="366"/>
        <end position="589"/>
    </location>
</feature>
<dbReference type="InterPro" id="IPR000014">
    <property type="entry name" value="PAS"/>
</dbReference>
<comment type="catalytic activity">
    <reaction evidence="1">
        <text>ATP + protein L-histidine = ADP + protein N-phospho-L-histidine.</text>
        <dbReference type="EC" id="2.7.13.3"/>
    </reaction>
</comment>
<dbReference type="InterPro" id="IPR036890">
    <property type="entry name" value="HATPase_C_sf"/>
</dbReference>
<dbReference type="InterPro" id="IPR005467">
    <property type="entry name" value="His_kinase_dom"/>
</dbReference>
<dbReference type="Proteomes" id="UP000190256">
    <property type="component" value="Unassembled WGS sequence"/>
</dbReference>
<dbReference type="Pfam" id="PF13188">
    <property type="entry name" value="PAS_8"/>
    <property type="match status" value="1"/>
</dbReference>
<dbReference type="EC" id="2.7.13.3" evidence="2"/>